<evidence type="ECO:0000313" key="2">
    <source>
        <dbReference type="Proteomes" id="UP001249851"/>
    </source>
</evidence>
<accession>A0AAD9QNW8</accession>
<gene>
    <name evidence="1" type="ORF">P5673_011464</name>
</gene>
<dbReference type="PANTHER" id="PTHR46289">
    <property type="entry name" value="52 KDA REPRESSOR OF THE INHIBITOR OF THE PROTEIN KINASE-LIKE PROTEIN-RELATED"/>
    <property type="match status" value="1"/>
</dbReference>
<evidence type="ECO:0000313" key="1">
    <source>
        <dbReference type="EMBL" id="KAK2564778.1"/>
    </source>
</evidence>
<comment type="caution">
    <text evidence="1">The sequence shown here is derived from an EMBL/GenBank/DDBJ whole genome shotgun (WGS) entry which is preliminary data.</text>
</comment>
<dbReference type="InterPro" id="IPR052958">
    <property type="entry name" value="IFN-induced_PKR_regulator"/>
</dbReference>
<dbReference type="PANTHER" id="PTHR46289:SF14">
    <property type="entry name" value="DUF4371 DOMAIN-CONTAINING PROTEIN"/>
    <property type="match status" value="1"/>
</dbReference>
<name>A0AAD9QNW8_ACRCE</name>
<keyword evidence="2" id="KW-1185">Reference proteome</keyword>
<protein>
    <submittedName>
        <fullName evidence="1">52 kDa repressor of the inhibitor of the protein kinase</fullName>
    </submittedName>
</protein>
<proteinExistence type="predicted"/>
<sequence>MKGIKNLKSLKIIDSGQVEECPRQEANEVHLADGQYDVLVRLLNTDDDNDLIDDNDEYDVALSSSRPGLSTQPFRRRVISISITAVYNSWFLLLHGTHDAALDRCFFYKETIERHPTFETIYDLYEYVVTTPDEICVPSEDERFECPGEESWDWDASTRTLANGLRHTMKSFEYIFCFVCAKDMLEPMRPLVSALQSRLVEVYFSFKKVEEVMNSYTDIRSGIDKWFERLYTKVLRLSELVGSAEERPRVNHRGTTPAETAKEYWKRAVAIPFLDIVSSELKSRFSHEKRAHYELCALVPEVISKKDENAVTSLLNVLKEKWEHILPLPAAFESELFRWSNHWNRQEAMPDESVTSIMASHADGIFFPNIRELLKILAVLPIGSTEAERSFSCLRRLHTWLRSTMTTDRLSDLSVIAMHGNTMVALETDRICRAFMELHPRRMTEPSLFGQ</sequence>
<dbReference type="AlphaFoldDB" id="A0AAD9QNW8"/>
<dbReference type="EMBL" id="JARQWQ010000021">
    <property type="protein sequence ID" value="KAK2564778.1"/>
    <property type="molecule type" value="Genomic_DNA"/>
</dbReference>
<dbReference type="Proteomes" id="UP001249851">
    <property type="component" value="Unassembled WGS sequence"/>
</dbReference>
<organism evidence="1 2">
    <name type="scientific">Acropora cervicornis</name>
    <name type="common">Staghorn coral</name>
    <dbReference type="NCBI Taxonomy" id="6130"/>
    <lineage>
        <taxon>Eukaryota</taxon>
        <taxon>Metazoa</taxon>
        <taxon>Cnidaria</taxon>
        <taxon>Anthozoa</taxon>
        <taxon>Hexacorallia</taxon>
        <taxon>Scleractinia</taxon>
        <taxon>Astrocoeniina</taxon>
        <taxon>Acroporidae</taxon>
        <taxon>Acropora</taxon>
    </lineage>
</organism>
<reference evidence="1" key="2">
    <citation type="journal article" date="2023" name="Science">
        <title>Genomic signatures of disease resistance in endangered staghorn corals.</title>
        <authorList>
            <person name="Vollmer S.V."/>
            <person name="Selwyn J.D."/>
            <person name="Despard B.A."/>
            <person name="Roesel C.L."/>
        </authorList>
    </citation>
    <scope>NUCLEOTIDE SEQUENCE</scope>
    <source>
        <strain evidence="1">K2</strain>
    </source>
</reference>
<reference evidence="1" key="1">
    <citation type="journal article" date="2023" name="G3 (Bethesda)">
        <title>Whole genome assembly and annotation of the endangered Caribbean coral Acropora cervicornis.</title>
        <authorList>
            <person name="Selwyn J.D."/>
            <person name="Vollmer S.V."/>
        </authorList>
    </citation>
    <scope>NUCLEOTIDE SEQUENCE</scope>
    <source>
        <strain evidence="1">K2</strain>
    </source>
</reference>